<dbReference type="AlphaFoldDB" id="R4Z3K7"/>
<keyword evidence="3" id="KW-1185">Reference proteome</keyword>
<feature type="region of interest" description="Disordered" evidence="1">
    <location>
        <begin position="1"/>
        <end position="40"/>
    </location>
</feature>
<name>R4Z3K7_9ACTN</name>
<proteinExistence type="predicted"/>
<comment type="caution">
    <text evidence="2">The sequence shown here is derived from an EMBL/GenBank/DDBJ whole genome shotgun (WGS) entry which is preliminary data.</text>
</comment>
<reference evidence="2 3" key="1">
    <citation type="journal article" date="2013" name="ISME J.">
        <title>Metabolic model for the filamentous 'Candidatus Microthrix parvicella' based on genomic and metagenomic analyses.</title>
        <authorList>
            <person name="Jon McIlroy S."/>
            <person name="Kristiansen R."/>
            <person name="Albertsen M."/>
            <person name="Michael Karst S."/>
            <person name="Rossetti S."/>
            <person name="Lund Nielsen J."/>
            <person name="Tandoi V."/>
            <person name="James Seviour R."/>
            <person name="Nielsen P.H."/>
        </authorList>
    </citation>
    <scope>NUCLEOTIDE SEQUENCE [LARGE SCALE GENOMIC DNA]</scope>
    <source>
        <strain evidence="2 3">RN1</strain>
    </source>
</reference>
<organism evidence="2 3">
    <name type="scientific">Candidatus Neomicrothrix parvicella RN1</name>
    <dbReference type="NCBI Taxonomy" id="1229780"/>
    <lineage>
        <taxon>Bacteria</taxon>
        <taxon>Bacillati</taxon>
        <taxon>Actinomycetota</taxon>
        <taxon>Acidimicrobiia</taxon>
        <taxon>Acidimicrobiales</taxon>
        <taxon>Microthrixaceae</taxon>
        <taxon>Candidatus Neomicrothrix</taxon>
    </lineage>
</organism>
<gene>
    <name evidence="2" type="ORF">BN381_300013</name>
</gene>
<dbReference type="HOGENOM" id="CLU_2786161_0_0_11"/>
<evidence type="ECO:0000313" key="2">
    <source>
        <dbReference type="EMBL" id="CCM63866.1"/>
    </source>
</evidence>
<dbReference type="EMBL" id="CANL01000024">
    <property type="protein sequence ID" value="CCM63866.1"/>
    <property type="molecule type" value="Genomic_DNA"/>
</dbReference>
<evidence type="ECO:0000256" key="1">
    <source>
        <dbReference type="SAM" id="MobiDB-lite"/>
    </source>
</evidence>
<sequence>MLGGGGLRGRTLSELPPTWEGTDGGYERCGTRGVGGAVLGRTEPAGLRRCRRHDERTRPLHRRAARRC</sequence>
<protein>
    <submittedName>
        <fullName evidence="2">Uncharacterized protein</fullName>
    </submittedName>
</protein>
<evidence type="ECO:0000313" key="3">
    <source>
        <dbReference type="Proteomes" id="UP000018291"/>
    </source>
</evidence>
<accession>R4Z3K7</accession>
<dbReference type="Proteomes" id="UP000018291">
    <property type="component" value="Unassembled WGS sequence"/>
</dbReference>